<dbReference type="Gramene" id="CDF39327">
    <property type="protein sequence ID" value="CDF39327"/>
    <property type="gene ID" value="CHC_T00006615001"/>
</dbReference>
<dbReference type="GeneID" id="17326955"/>
<dbReference type="Proteomes" id="UP000012073">
    <property type="component" value="Unassembled WGS sequence"/>
</dbReference>
<name>R7QLE8_CHOCR</name>
<dbReference type="KEGG" id="ccp:CHC_T00006615001"/>
<dbReference type="AlphaFoldDB" id="R7QLE8"/>
<gene>
    <name evidence="1" type="ORF">CHC_T00006615001</name>
</gene>
<sequence length="127" mass="14218">MQWGNVARADELLNLDLKILFSQDLASTRPFLAYYTSLRLGMERQIMTSLTSVRERIPAPTRSLYPLPLRACASPNDKIAPTLHSSIPIYTGASSSAAACHAPTTPMLPSLLRPSSYLRRRRRRAMM</sequence>
<organism evidence="1 2">
    <name type="scientific">Chondrus crispus</name>
    <name type="common">Carrageen Irish moss</name>
    <name type="synonym">Polymorpha crispa</name>
    <dbReference type="NCBI Taxonomy" id="2769"/>
    <lineage>
        <taxon>Eukaryota</taxon>
        <taxon>Rhodophyta</taxon>
        <taxon>Florideophyceae</taxon>
        <taxon>Rhodymeniophycidae</taxon>
        <taxon>Gigartinales</taxon>
        <taxon>Gigartinaceae</taxon>
        <taxon>Chondrus</taxon>
    </lineage>
</organism>
<proteinExistence type="predicted"/>
<reference evidence="2" key="1">
    <citation type="journal article" date="2013" name="Proc. Natl. Acad. Sci. U.S.A.">
        <title>Genome structure and metabolic features in the red seaweed Chondrus crispus shed light on evolution of the Archaeplastida.</title>
        <authorList>
            <person name="Collen J."/>
            <person name="Porcel B."/>
            <person name="Carre W."/>
            <person name="Ball S.G."/>
            <person name="Chaparro C."/>
            <person name="Tonon T."/>
            <person name="Barbeyron T."/>
            <person name="Michel G."/>
            <person name="Noel B."/>
            <person name="Valentin K."/>
            <person name="Elias M."/>
            <person name="Artiguenave F."/>
            <person name="Arun A."/>
            <person name="Aury J.M."/>
            <person name="Barbosa-Neto J.F."/>
            <person name="Bothwell J.H."/>
            <person name="Bouget F.Y."/>
            <person name="Brillet L."/>
            <person name="Cabello-Hurtado F."/>
            <person name="Capella-Gutierrez S."/>
            <person name="Charrier B."/>
            <person name="Cladiere L."/>
            <person name="Cock J.M."/>
            <person name="Coelho S.M."/>
            <person name="Colleoni C."/>
            <person name="Czjzek M."/>
            <person name="Da Silva C."/>
            <person name="Delage L."/>
            <person name="Denoeud F."/>
            <person name="Deschamps P."/>
            <person name="Dittami S.M."/>
            <person name="Gabaldon T."/>
            <person name="Gachon C.M."/>
            <person name="Groisillier A."/>
            <person name="Herve C."/>
            <person name="Jabbari K."/>
            <person name="Katinka M."/>
            <person name="Kloareg B."/>
            <person name="Kowalczyk N."/>
            <person name="Labadie K."/>
            <person name="Leblanc C."/>
            <person name="Lopez P.J."/>
            <person name="McLachlan D.H."/>
            <person name="Meslet-Cladiere L."/>
            <person name="Moustafa A."/>
            <person name="Nehr Z."/>
            <person name="Nyvall Collen P."/>
            <person name="Panaud O."/>
            <person name="Partensky F."/>
            <person name="Poulain J."/>
            <person name="Rensing S.A."/>
            <person name="Rousvoal S."/>
            <person name="Samson G."/>
            <person name="Symeonidi A."/>
            <person name="Weissenbach J."/>
            <person name="Zambounis A."/>
            <person name="Wincker P."/>
            <person name="Boyen C."/>
        </authorList>
    </citation>
    <scope>NUCLEOTIDE SEQUENCE [LARGE SCALE GENOMIC DNA]</scope>
    <source>
        <strain evidence="2">cv. Stackhouse</strain>
    </source>
</reference>
<protein>
    <submittedName>
        <fullName evidence="1">Uncharacterized protein</fullName>
    </submittedName>
</protein>
<accession>R7QLE8</accession>
<evidence type="ECO:0000313" key="1">
    <source>
        <dbReference type="EMBL" id="CDF39327.1"/>
    </source>
</evidence>
<dbReference type="RefSeq" id="XP_005719238.1">
    <property type="nucleotide sequence ID" value="XM_005719181.1"/>
</dbReference>
<evidence type="ECO:0000313" key="2">
    <source>
        <dbReference type="Proteomes" id="UP000012073"/>
    </source>
</evidence>
<dbReference type="EMBL" id="HG002022">
    <property type="protein sequence ID" value="CDF39327.1"/>
    <property type="molecule type" value="Genomic_DNA"/>
</dbReference>
<keyword evidence="2" id="KW-1185">Reference proteome</keyword>